<evidence type="ECO:0000256" key="8">
    <source>
        <dbReference type="ARBA" id="ARBA00051712"/>
    </source>
</evidence>
<dbReference type="HAMAP" id="MF_00197">
    <property type="entry name" value="DAP_epimerase"/>
    <property type="match status" value="1"/>
</dbReference>
<feature type="active site" description="Proton acceptor" evidence="9">
    <location>
        <position position="232"/>
    </location>
</feature>
<dbReference type="Pfam" id="PF01678">
    <property type="entry name" value="DAP_epimerase"/>
    <property type="match status" value="2"/>
</dbReference>
<evidence type="ECO:0000256" key="10">
    <source>
        <dbReference type="PROSITE-ProRule" id="PRU10125"/>
    </source>
</evidence>
<evidence type="ECO:0000256" key="2">
    <source>
        <dbReference type="ARBA" id="ARBA00010219"/>
    </source>
</evidence>
<evidence type="ECO:0000256" key="4">
    <source>
        <dbReference type="ARBA" id="ARBA00022490"/>
    </source>
</evidence>
<feature type="binding site" evidence="9">
    <location>
        <begin position="233"/>
        <end position="234"/>
    </location>
    <ligand>
        <name>substrate</name>
    </ligand>
</feature>
<sequence>MRLEFTKMQAAGNDFILIDDREHRIADEKKEGLARFLCTRRFSVGADGVLFLCKPTSTSTPTRSYDLRMRVFNADGSEAEMCGNGIRCFARYAYEKGLVRNRQIRVETLAGLIVPEVEDPDEKGFGMGVGEVSIRVFMGKPVFERIDEPLFVNEQIGEVRLTSLSLGNPHAVILVDSFDELDVDTIGKSIESHPAFPDRTNVDFVMTPQEDDKANELSVRTYERGVGETLSCGTGSTASVLALNELGYINASEPVTVHTRGGDLRVELKEGEGAYLIGSAEVVYEGEVEVEELAQ</sequence>
<feature type="binding site" evidence="9">
    <location>
        <position position="201"/>
    </location>
    <ligand>
        <name>substrate</name>
    </ligand>
</feature>
<proteinExistence type="inferred from homology"/>
<dbReference type="PANTHER" id="PTHR31689">
    <property type="entry name" value="DIAMINOPIMELATE EPIMERASE, CHLOROPLASTIC"/>
    <property type="match status" value="1"/>
</dbReference>
<dbReference type="AlphaFoldDB" id="A0A7G9YX03"/>
<comment type="function">
    <text evidence="9">Catalyzes the stereoinversion of LL-2,6-diaminopimelate (L,L-DAP) to meso-diaminopimelate (meso-DAP), a precursor of L-lysine.</text>
</comment>
<feature type="active site" evidence="10">
    <location>
        <position position="82"/>
    </location>
</feature>
<dbReference type="PANTHER" id="PTHR31689:SF0">
    <property type="entry name" value="DIAMINOPIMELATE EPIMERASE"/>
    <property type="match status" value="1"/>
</dbReference>
<dbReference type="SUPFAM" id="SSF54506">
    <property type="entry name" value="Diaminopimelate epimerase-like"/>
    <property type="match status" value="1"/>
</dbReference>
<comment type="subcellular location">
    <subcellularLocation>
        <location evidence="9">Cytoplasm</location>
    </subcellularLocation>
</comment>
<feature type="binding site" evidence="9">
    <location>
        <begin position="83"/>
        <end position="84"/>
    </location>
    <ligand>
        <name>substrate</name>
    </ligand>
</feature>
<feature type="binding site" evidence="9">
    <location>
        <position position="168"/>
    </location>
    <ligand>
        <name>substrate</name>
    </ligand>
</feature>
<feature type="binding site" evidence="9">
    <location>
        <position position="73"/>
    </location>
    <ligand>
        <name>substrate</name>
    </ligand>
</feature>
<dbReference type="InterPro" id="IPR001653">
    <property type="entry name" value="DAP_epimerase_DapF"/>
</dbReference>
<dbReference type="GO" id="GO:0005829">
    <property type="term" value="C:cytosol"/>
    <property type="evidence" value="ECO:0007669"/>
    <property type="project" value="TreeGrafter"/>
</dbReference>
<name>A0A7G9YX03_9EURY</name>
<protein>
    <recommendedName>
        <fullName evidence="3 9">Diaminopimelate epimerase</fullName>
        <shortName evidence="9">DAP epimerase</shortName>
        <ecNumber evidence="3 9">5.1.1.7</ecNumber>
    </recommendedName>
    <alternativeName>
        <fullName evidence="9">PLP-independent amino acid racemase</fullName>
    </alternativeName>
</protein>
<dbReference type="EMBL" id="MT631513">
    <property type="protein sequence ID" value="QNO52537.1"/>
    <property type="molecule type" value="Genomic_DNA"/>
</dbReference>
<keyword evidence="5 9" id="KW-0028">Amino-acid biosynthesis</keyword>
<keyword evidence="6 9" id="KW-0457">Lysine biosynthesis</keyword>
<evidence type="ECO:0000256" key="7">
    <source>
        <dbReference type="ARBA" id="ARBA00023235"/>
    </source>
</evidence>
<feature type="site" description="Could be important to modulate the pK values of the two catalytic cysteine residues" evidence="9">
    <location>
        <position position="170"/>
    </location>
</feature>
<keyword evidence="7 9" id="KW-0413">Isomerase</keyword>
<dbReference type="UniPathway" id="UPA00034">
    <property type="reaction ID" value="UER00025"/>
</dbReference>
<dbReference type="Gene3D" id="3.10.310.10">
    <property type="entry name" value="Diaminopimelate Epimerase, Chain A, domain 1"/>
    <property type="match status" value="2"/>
</dbReference>
<feature type="site" description="Could be important to modulate the pK values of the two catalytic cysteine residues" evidence="9">
    <location>
        <position position="223"/>
    </location>
</feature>
<keyword evidence="4 9" id="KW-0963">Cytoplasm</keyword>
<dbReference type="PROSITE" id="PS01326">
    <property type="entry name" value="DAP_EPIMERASE"/>
    <property type="match status" value="1"/>
</dbReference>
<accession>A0A7G9YX03</accession>
<evidence type="ECO:0000256" key="9">
    <source>
        <dbReference type="HAMAP-Rule" id="MF_00197"/>
    </source>
</evidence>
<comment type="similarity">
    <text evidence="2 9">Belongs to the diaminopimelate epimerase family.</text>
</comment>
<comment type="caution">
    <text evidence="9">Lacks conserved residue(s) required for the propagation of feature annotation.</text>
</comment>
<dbReference type="NCBIfam" id="TIGR00652">
    <property type="entry name" value="DapF"/>
    <property type="match status" value="1"/>
</dbReference>
<dbReference type="GO" id="GO:0009089">
    <property type="term" value="P:lysine biosynthetic process via diaminopimelate"/>
    <property type="evidence" value="ECO:0007669"/>
    <property type="project" value="UniProtKB-UniRule"/>
</dbReference>
<evidence type="ECO:0000256" key="3">
    <source>
        <dbReference type="ARBA" id="ARBA00013080"/>
    </source>
</evidence>
<evidence type="ECO:0000313" key="11">
    <source>
        <dbReference type="EMBL" id="QNO52537.1"/>
    </source>
</evidence>
<evidence type="ECO:0000256" key="6">
    <source>
        <dbReference type="ARBA" id="ARBA00023154"/>
    </source>
</evidence>
<gene>
    <name evidence="9 11" type="primary">dapF</name>
    <name evidence="11" type="ORF">BJKGENCM_00027</name>
</gene>
<reference evidence="11" key="1">
    <citation type="submission" date="2020-06" db="EMBL/GenBank/DDBJ databases">
        <title>Unique genomic features of the anaerobic methanotrophic archaea.</title>
        <authorList>
            <person name="Chadwick G.L."/>
            <person name="Skennerton C.T."/>
            <person name="Laso-Perez R."/>
            <person name="Leu A.O."/>
            <person name="Speth D.R."/>
            <person name="Yu H."/>
            <person name="Morgan-Lang C."/>
            <person name="Hatzenpichler R."/>
            <person name="Goudeau D."/>
            <person name="Malmstrom R."/>
            <person name="Brazelton W.J."/>
            <person name="Woyke T."/>
            <person name="Hallam S.J."/>
            <person name="Tyson G.W."/>
            <person name="Wegener G."/>
            <person name="Boetius A."/>
            <person name="Orphan V."/>
        </authorList>
    </citation>
    <scope>NUCLEOTIDE SEQUENCE</scope>
</reference>
<comment type="catalytic activity">
    <reaction evidence="8 9">
        <text>(2S,6S)-2,6-diaminopimelate = meso-2,6-diaminopimelate</text>
        <dbReference type="Rhea" id="RHEA:15393"/>
        <dbReference type="ChEBI" id="CHEBI:57609"/>
        <dbReference type="ChEBI" id="CHEBI:57791"/>
        <dbReference type="EC" id="5.1.1.7"/>
    </reaction>
</comment>
<comment type="pathway">
    <text evidence="1 9">Amino-acid biosynthesis; L-lysine biosynthesis via DAP pathway; DL-2,6-diaminopimelate from LL-2,6-diaminopimelate: step 1/1.</text>
</comment>
<dbReference type="FunFam" id="3.10.310.10:FF:000001">
    <property type="entry name" value="Diaminopimelate epimerase"/>
    <property type="match status" value="1"/>
</dbReference>
<feature type="active site" description="Proton donor" evidence="9">
    <location>
        <position position="82"/>
    </location>
</feature>
<dbReference type="GO" id="GO:0008837">
    <property type="term" value="F:diaminopimelate epimerase activity"/>
    <property type="evidence" value="ECO:0007669"/>
    <property type="project" value="UniProtKB-UniRule"/>
</dbReference>
<organism evidence="11">
    <name type="scientific">Candidatus Methanophagaceae archaeon ANME-1 ERB6</name>
    <dbReference type="NCBI Taxonomy" id="2759912"/>
    <lineage>
        <taxon>Archaea</taxon>
        <taxon>Methanobacteriati</taxon>
        <taxon>Methanobacteriota</taxon>
        <taxon>Stenosarchaea group</taxon>
        <taxon>Methanomicrobia</taxon>
        <taxon>Candidatus Methanophagales</taxon>
        <taxon>Candidatus Methanophagaceae</taxon>
    </lineage>
</organism>
<evidence type="ECO:0000256" key="1">
    <source>
        <dbReference type="ARBA" id="ARBA00005196"/>
    </source>
</evidence>
<evidence type="ECO:0000256" key="5">
    <source>
        <dbReference type="ARBA" id="ARBA00022605"/>
    </source>
</evidence>
<dbReference type="EC" id="5.1.1.7" evidence="3 9"/>
<feature type="binding site" evidence="9">
    <location>
        <position position="13"/>
    </location>
    <ligand>
        <name>substrate</name>
    </ligand>
</feature>
<feature type="binding site" evidence="9">
    <location>
        <begin position="223"/>
        <end position="224"/>
    </location>
    <ligand>
        <name>substrate</name>
    </ligand>
</feature>
<comment type="subunit">
    <text evidence="9">Homodimer.</text>
</comment>
<dbReference type="InterPro" id="IPR018510">
    <property type="entry name" value="DAP_epimerase_AS"/>
</dbReference>